<dbReference type="EMBL" id="NAFK01000174">
    <property type="protein sequence ID" value="OSJ23093.1"/>
    <property type="molecule type" value="Genomic_DNA"/>
</dbReference>
<keyword evidence="10 11" id="KW-0472">Membrane</keyword>
<keyword evidence="9 11" id="KW-0406">Ion transport</keyword>
<comment type="function">
    <text evidence="11">Part of the high-affinity ATP-driven potassium transport (or Kdp) system, which catalyzes the hydrolysis of ATP coupled with the electrogenic transport of potassium into the cytoplasm. This subunit acts as a catalytic chaperone that increases the ATP-binding affinity of the ATP-hydrolyzing subunit KdpB by the formation of a transient KdpB/KdpC/ATP ternary complex.</text>
</comment>
<keyword evidence="3 11" id="KW-0633">Potassium transport</keyword>
<dbReference type="NCBIfam" id="NF010603">
    <property type="entry name" value="PRK13999.1"/>
    <property type="match status" value="1"/>
</dbReference>
<protein>
    <recommendedName>
        <fullName evidence="11">Potassium-transporting ATPase KdpC subunit</fullName>
    </recommendedName>
    <alternativeName>
        <fullName evidence="11">ATP phosphohydrolase [potassium-transporting] C chain</fullName>
    </alternativeName>
    <alternativeName>
        <fullName evidence="11">Potassium-binding and translocating subunit C</fullName>
    </alternativeName>
    <alternativeName>
        <fullName evidence="11">Potassium-translocating ATPase C chain</fullName>
    </alternativeName>
</protein>
<dbReference type="PIRSF" id="PIRSF001296">
    <property type="entry name" value="K_ATPase_KdpC"/>
    <property type="match status" value="1"/>
</dbReference>
<keyword evidence="6 11" id="KW-0067">ATP-binding</keyword>
<dbReference type="PANTHER" id="PTHR30042:SF2">
    <property type="entry name" value="POTASSIUM-TRANSPORTING ATPASE KDPC SUBUNIT"/>
    <property type="match status" value="1"/>
</dbReference>
<dbReference type="PANTHER" id="PTHR30042">
    <property type="entry name" value="POTASSIUM-TRANSPORTING ATPASE C CHAIN"/>
    <property type="match status" value="1"/>
</dbReference>
<evidence type="ECO:0000256" key="6">
    <source>
        <dbReference type="ARBA" id="ARBA00022840"/>
    </source>
</evidence>
<name>A0ABX3WV83_9BRAD</name>
<comment type="subcellular location">
    <subcellularLocation>
        <location evidence="11">Cell membrane</location>
        <topology evidence="11">Single-pass membrane protein</topology>
    </subcellularLocation>
</comment>
<organism evidence="12 13">
    <name type="scientific">Bradyrhizobium canariense</name>
    <dbReference type="NCBI Taxonomy" id="255045"/>
    <lineage>
        <taxon>Bacteria</taxon>
        <taxon>Pseudomonadati</taxon>
        <taxon>Pseudomonadota</taxon>
        <taxon>Alphaproteobacteria</taxon>
        <taxon>Hyphomicrobiales</taxon>
        <taxon>Nitrobacteraceae</taxon>
        <taxon>Bradyrhizobium</taxon>
    </lineage>
</organism>
<keyword evidence="5 11" id="KW-0547">Nucleotide-binding</keyword>
<gene>
    <name evidence="11" type="primary">kdpC</name>
    <name evidence="12" type="ORF">BST63_29700</name>
</gene>
<keyword evidence="13" id="KW-1185">Reference proteome</keyword>
<accession>A0ABX3WV83</accession>
<keyword evidence="7 11" id="KW-0630">Potassium</keyword>
<dbReference type="NCBIfam" id="NF001454">
    <property type="entry name" value="PRK00315.1"/>
    <property type="match status" value="1"/>
</dbReference>
<dbReference type="HAMAP" id="MF_00276">
    <property type="entry name" value="KdpC"/>
    <property type="match status" value="1"/>
</dbReference>
<dbReference type="RefSeq" id="WP_085385320.1">
    <property type="nucleotide sequence ID" value="NZ_NAFJ01000158.1"/>
</dbReference>
<comment type="caution">
    <text evidence="12">The sequence shown here is derived from an EMBL/GenBank/DDBJ whole genome shotgun (WGS) entry which is preliminary data.</text>
</comment>
<evidence type="ECO:0000256" key="2">
    <source>
        <dbReference type="ARBA" id="ARBA00022475"/>
    </source>
</evidence>
<comment type="subunit">
    <text evidence="11">The system is composed of three essential subunits: KdpA, KdpB and KdpC.</text>
</comment>
<comment type="similarity">
    <text evidence="11">Belongs to the KdpC family.</text>
</comment>
<keyword evidence="4 11" id="KW-0812">Transmembrane</keyword>
<evidence type="ECO:0000256" key="4">
    <source>
        <dbReference type="ARBA" id="ARBA00022692"/>
    </source>
</evidence>
<dbReference type="Pfam" id="PF02669">
    <property type="entry name" value="KdpC"/>
    <property type="match status" value="1"/>
</dbReference>
<dbReference type="NCBIfam" id="TIGR00681">
    <property type="entry name" value="kdpC"/>
    <property type="match status" value="1"/>
</dbReference>
<keyword evidence="8 11" id="KW-1133">Transmembrane helix</keyword>
<evidence type="ECO:0000256" key="10">
    <source>
        <dbReference type="ARBA" id="ARBA00023136"/>
    </source>
</evidence>
<evidence type="ECO:0000256" key="3">
    <source>
        <dbReference type="ARBA" id="ARBA00022538"/>
    </source>
</evidence>
<keyword evidence="1 11" id="KW-0813">Transport</keyword>
<evidence type="ECO:0000256" key="9">
    <source>
        <dbReference type="ARBA" id="ARBA00023065"/>
    </source>
</evidence>
<dbReference type="Proteomes" id="UP000193884">
    <property type="component" value="Unassembled WGS sequence"/>
</dbReference>
<evidence type="ECO:0000256" key="11">
    <source>
        <dbReference type="HAMAP-Rule" id="MF_00276"/>
    </source>
</evidence>
<evidence type="ECO:0000256" key="7">
    <source>
        <dbReference type="ARBA" id="ARBA00022958"/>
    </source>
</evidence>
<reference evidence="12 13" key="1">
    <citation type="submission" date="2017-03" db="EMBL/GenBank/DDBJ databases">
        <title>Whole genome sequences of fourteen strains of Bradyrhizobium canariense and one strain of Bradyrhizobium japonicum isolated from Lupinus (Papilionoideae: Genisteae) species in Algeria.</title>
        <authorList>
            <person name="Crovadore J."/>
            <person name="Chekireb D."/>
            <person name="Brachmann A."/>
            <person name="Chablais R."/>
            <person name="Cochard B."/>
            <person name="Lefort F."/>
        </authorList>
    </citation>
    <scope>NUCLEOTIDE SEQUENCE [LARGE SCALE GENOMIC DNA]</scope>
    <source>
        <strain evidence="12 13">UBMAN05</strain>
    </source>
</reference>
<sequence length="200" mass="20996">MLREIRPAIVLLLVLTAITGLAYPLAMTAIAGAIFPAQAQGSLIERDGKVVGSALIGQEFKDDKYFHGRPSATVAPNPNDSTKTVPAPYNAANSGGSNLGPTSKALADRLQEDVDKLRGENPNAAVPVDLVTTSASGLDPDISPEAAQFQVPRVAKARNVPEDQVKQLVASNTKGRLLGLIGEPRVNVLTLNLALDRATK</sequence>
<dbReference type="InterPro" id="IPR003820">
    <property type="entry name" value="KdpC"/>
</dbReference>
<evidence type="ECO:0000256" key="1">
    <source>
        <dbReference type="ARBA" id="ARBA00022448"/>
    </source>
</evidence>
<evidence type="ECO:0000256" key="8">
    <source>
        <dbReference type="ARBA" id="ARBA00022989"/>
    </source>
</evidence>
<evidence type="ECO:0000313" key="13">
    <source>
        <dbReference type="Proteomes" id="UP000193884"/>
    </source>
</evidence>
<evidence type="ECO:0000313" key="12">
    <source>
        <dbReference type="EMBL" id="OSJ23093.1"/>
    </source>
</evidence>
<evidence type="ECO:0000256" key="5">
    <source>
        <dbReference type="ARBA" id="ARBA00022741"/>
    </source>
</evidence>
<proteinExistence type="inferred from homology"/>
<keyword evidence="2 11" id="KW-1003">Cell membrane</keyword>